<dbReference type="PROSITE" id="PS50158">
    <property type="entry name" value="ZF_CCHC"/>
    <property type="match status" value="1"/>
</dbReference>
<name>A0AAD8VQN2_LOLMU</name>
<dbReference type="Pfam" id="PF14223">
    <property type="entry name" value="Retrotran_gag_2"/>
    <property type="match status" value="1"/>
</dbReference>
<accession>A0AAD8VQN2</accession>
<dbReference type="GO" id="GO:0008270">
    <property type="term" value="F:zinc ion binding"/>
    <property type="evidence" value="ECO:0007669"/>
    <property type="project" value="UniProtKB-KW"/>
</dbReference>
<evidence type="ECO:0000259" key="3">
    <source>
        <dbReference type="PROSITE" id="PS50158"/>
    </source>
</evidence>
<keyword evidence="1" id="KW-0863">Zinc-finger</keyword>
<dbReference type="PANTHER" id="PTHR47481:SF31">
    <property type="entry name" value="OS01G0873500 PROTEIN"/>
    <property type="match status" value="1"/>
</dbReference>
<feature type="compositionally biased region" description="Gly residues" evidence="2">
    <location>
        <begin position="329"/>
        <end position="355"/>
    </location>
</feature>
<dbReference type="AlphaFoldDB" id="A0AAD8VQN2"/>
<keyword evidence="1" id="KW-0862">Zinc</keyword>
<dbReference type="PANTHER" id="PTHR47481">
    <property type="match status" value="1"/>
</dbReference>
<comment type="caution">
    <text evidence="4">The sequence shown here is derived from an EMBL/GenBank/DDBJ whole genome shotgun (WGS) entry which is preliminary data.</text>
</comment>
<keyword evidence="1" id="KW-0479">Metal-binding</keyword>
<gene>
    <name evidence="4" type="ORF">QYE76_036891</name>
</gene>
<dbReference type="EMBL" id="JAUUTY010000007">
    <property type="protein sequence ID" value="KAK1613218.1"/>
    <property type="molecule type" value="Genomic_DNA"/>
</dbReference>
<protein>
    <recommendedName>
        <fullName evidence="3">CCHC-type domain-containing protein</fullName>
    </recommendedName>
</protein>
<organism evidence="4 5">
    <name type="scientific">Lolium multiflorum</name>
    <name type="common">Italian ryegrass</name>
    <name type="synonym">Lolium perenne subsp. multiflorum</name>
    <dbReference type="NCBI Taxonomy" id="4521"/>
    <lineage>
        <taxon>Eukaryota</taxon>
        <taxon>Viridiplantae</taxon>
        <taxon>Streptophyta</taxon>
        <taxon>Embryophyta</taxon>
        <taxon>Tracheophyta</taxon>
        <taxon>Spermatophyta</taxon>
        <taxon>Magnoliopsida</taxon>
        <taxon>Liliopsida</taxon>
        <taxon>Poales</taxon>
        <taxon>Poaceae</taxon>
        <taxon>BOP clade</taxon>
        <taxon>Pooideae</taxon>
        <taxon>Poodae</taxon>
        <taxon>Poeae</taxon>
        <taxon>Poeae Chloroplast Group 2 (Poeae type)</taxon>
        <taxon>Loliodinae</taxon>
        <taxon>Loliinae</taxon>
        <taxon>Lolium</taxon>
    </lineage>
</organism>
<dbReference type="Proteomes" id="UP001231189">
    <property type="component" value="Unassembled WGS sequence"/>
</dbReference>
<keyword evidence="5" id="KW-1185">Reference proteome</keyword>
<evidence type="ECO:0000313" key="4">
    <source>
        <dbReference type="EMBL" id="KAK1613218.1"/>
    </source>
</evidence>
<feature type="compositionally biased region" description="Gly residues" evidence="2">
    <location>
        <begin position="307"/>
        <end position="319"/>
    </location>
</feature>
<feature type="region of interest" description="Disordered" evidence="2">
    <location>
        <begin position="304"/>
        <end position="372"/>
    </location>
</feature>
<feature type="domain" description="CCHC-type" evidence="3">
    <location>
        <begin position="377"/>
        <end position="390"/>
    </location>
</feature>
<dbReference type="InterPro" id="IPR001878">
    <property type="entry name" value="Znf_CCHC"/>
</dbReference>
<sequence length="535" mass="57905">MVAITQSELEDLANWDGLAFLLQDSAARARVSYRARCHCRRCGPRLFLPLHLGDRSLCHRLHLLRQPNPTTAATMSNGASSSSTPSGLGLQYGSVTEKLGRDNYPLWKAQVMPPLRAHQLVGFLDGTAEVPPKTITVEIENKQGEKLPQVVPNTAYTAWVSQDQQVLGFLLSSLSREVLTQVTALTTAADVWAALSTMHSSQSRAQVMQLRMQLATTIKRDLRVADYFTKMRSLGDAMTAAGSKMEDDELASYILAGLDSEWNPLVTAMTTKTETVSLSELYAHLLNFENRLDIQNGGNVAAINHNNGGGGPPGGGGGMSSVNLASRGGRNGGNRGGRGGGRGDGGRGGGAGGGNYNSNANRSQQPFDANGNPRPQCQLCGKYGHVAAKCWKRFNKEYMGEEKVAAAVTHSYNVDPSWYIDTGATNHITSELDKLTFRERYNGHDQILLGIGGRAIRSGSCRVCPVSGCRRQSDIPCPCDCRQRRGGRRNVARGARIALGLHVGIICGLPHFVFGHIQGHWILCAKCCRIRRFSC</sequence>
<dbReference type="GO" id="GO:0003676">
    <property type="term" value="F:nucleic acid binding"/>
    <property type="evidence" value="ECO:0007669"/>
    <property type="project" value="InterPro"/>
</dbReference>
<evidence type="ECO:0000256" key="1">
    <source>
        <dbReference type="PROSITE-ProRule" id="PRU00047"/>
    </source>
</evidence>
<evidence type="ECO:0000256" key="2">
    <source>
        <dbReference type="SAM" id="MobiDB-lite"/>
    </source>
</evidence>
<proteinExistence type="predicted"/>
<reference evidence="4" key="1">
    <citation type="submission" date="2023-07" db="EMBL/GenBank/DDBJ databases">
        <title>A chromosome-level genome assembly of Lolium multiflorum.</title>
        <authorList>
            <person name="Chen Y."/>
            <person name="Copetti D."/>
            <person name="Kolliker R."/>
            <person name="Studer B."/>
        </authorList>
    </citation>
    <scope>NUCLEOTIDE SEQUENCE</scope>
    <source>
        <strain evidence="4">02402/16</strain>
        <tissue evidence="4">Leaf</tissue>
    </source>
</reference>
<evidence type="ECO:0000313" key="5">
    <source>
        <dbReference type="Proteomes" id="UP001231189"/>
    </source>
</evidence>